<evidence type="ECO:0000256" key="6">
    <source>
        <dbReference type="ARBA" id="ARBA00023273"/>
    </source>
</evidence>
<dbReference type="InterPro" id="IPR019366">
    <property type="entry name" value="Clusterin-associated_protein-1"/>
</dbReference>
<name>A0ABD3HYV7_9MARC</name>
<feature type="compositionally biased region" description="Basic and acidic residues" evidence="8">
    <location>
        <begin position="303"/>
        <end position="318"/>
    </location>
</feature>
<dbReference type="GO" id="GO:0030030">
    <property type="term" value="P:cell projection organization"/>
    <property type="evidence" value="ECO:0007669"/>
    <property type="project" value="UniProtKB-KW"/>
</dbReference>
<gene>
    <name evidence="9" type="ORF">R1sor_010723</name>
</gene>
<evidence type="ECO:0000256" key="3">
    <source>
        <dbReference type="ARBA" id="ARBA00022794"/>
    </source>
</evidence>
<accession>A0ABD3HYV7</accession>
<keyword evidence="10" id="KW-1185">Reference proteome</keyword>
<feature type="coiled-coil region" evidence="7">
    <location>
        <begin position="240"/>
        <end position="267"/>
    </location>
</feature>
<dbReference type="Pfam" id="PF10234">
    <property type="entry name" value="Cluap1"/>
    <property type="match status" value="1"/>
</dbReference>
<evidence type="ECO:0000256" key="8">
    <source>
        <dbReference type="SAM" id="MobiDB-lite"/>
    </source>
</evidence>
<evidence type="ECO:0000313" key="9">
    <source>
        <dbReference type="EMBL" id="KAL3696647.1"/>
    </source>
</evidence>
<comment type="subcellular location">
    <subcellularLocation>
        <location evidence="1">Cell projection</location>
        <location evidence="1">Cilium</location>
    </subcellularLocation>
</comment>
<evidence type="ECO:0000256" key="1">
    <source>
        <dbReference type="ARBA" id="ARBA00004138"/>
    </source>
</evidence>
<protein>
    <recommendedName>
        <fullName evidence="11">Clusterin-associated protein 1</fullName>
    </recommendedName>
</protein>
<feature type="region of interest" description="Disordered" evidence="8">
    <location>
        <begin position="298"/>
        <end position="363"/>
    </location>
</feature>
<evidence type="ECO:0008006" key="11">
    <source>
        <dbReference type="Google" id="ProtNLM"/>
    </source>
</evidence>
<dbReference type="AlphaFoldDB" id="A0ABD3HYV7"/>
<dbReference type="PANTHER" id="PTHR21547:SF0">
    <property type="entry name" value="CLUSTERIN-ASSOCIATED PROTEIN 1"/>
    <property type="match status" value="1"/>
</dbReference>
<evidence type="ECO:0000256" key="5">
    <source>
        <dbReference type="ARBA" id="ARBA00023069"/>
    </source>
</evidence>
<feature type="compositionally biased region" description="Acidic residues" evidence="8">
    <location>
        <begin position="333"/>
        <end position="347"/>
    </location>
</feature>
<dbReference type="Proteomes" id="UP001633002">
    <property type="component" value="Unassembled WGS sequence"/>
</dbReference>
<evidence type="ECO:0000256" key="7">
    <source>
        <dbReference type="SAM" id="Coils"/>
    </source>
</evidence>
<keyword evidence="5" id="KW-0969">Cilium</keyword>
<keyword evidence="4 7" id="KW-0175">Coiled coil</keyword>
<organism evidence="9 10">
    <name type="scientific">Riccia sorocarpa</name>
    <dbReference type="NCBI Taxonomy" id="122646"/>
    <lineage>
        <taxon>Eukaryota</taxon>
        <taxon>Viridiplantae</taxon>
        <taxon>Streptophyta</taxon>
        <taxon>Embryophyta</taxon>
        <taxon>Marchantiophyta</taxon>
        <taxon>Marchantiopsida</taxon>
        <taxon>Marchantiidae</taxon>
        <taxon>Marchantiales</taxon>
        <taxon>Ricciaceae</taxon>
        <taxon>Riccia</taxon>
    </lineage>
</organism>
<keyword evidence="3" id="KW-0970">Cilium biogenesis/degradation</keyword>
<feature type="compositionally biased region" description="Acidic residues" evidence="8">
    <location>
        <begin position="354"/>
        <end position="363"/>
    </location>
</feature>
<keyword evidence="6" id="KW-0966">Cell projection</keyword>
<feature type="coiled-coil region" evidence="7">
    <location>
        <begin position="152"/>
        <end position="200"/>
    </location>
</feature>
<dbReference type="GO" id="GO:0005929">
    <property type="term" value="C:cilium"/>
    <property type="evidence" value="ECO:0007669"/>
    <property type="project" value="UniProtKB-SubCell"/>
</dbReference>
<dbReference type="PANTHER" id="PTHR21547">
    <property type="entry name" value="CLUSTERIN ASSOCIATED PROTEIN 1"/>
    <property type="match status" value="1"/>
</dbReference>
<evidence type="ECO:0000256" key="4">
    <source>
        <dbReference type="ARBA" id="ARBA00023054"/>
    </source>
</evidence>
<dbReference type="EMBL" id="JBJQOH010000002">
    <property type="protein sequence ID" value="KAL3696647.1"/>
    <property type="molecule type" value="Genomic_DNA"/>
</dbReference>
<evidence type="ECO:0000256" key="2">
    <source>
        <dbReference type="ARBA" id="ARBA00008340"/>
    </source>
</evidence>
<sequence>MDSFRTPHFELVADCLHWLIMRYNPNADLDTDISVESRRVSFLKRATRILLSGARLKLNLRRLYSGDGYAVKELLKVAELLHNATKAAINSEHNVVDLGPSLKPFDVKATRLLVSEITKCGASLYDVLESEPSLQDARSQATLINTDMDDIERSLKEAISEMLESISAAEEEQANSERNEKTLEAKLKKRKLELERSEKRVSTLHNVRPAYMDKYEVLQKDLHDLFATYSEKHRNLQWLQSQMEEHRLAEQEKLEEAERRMRRLQRRLHEEGPSEWIHRRKLVPGTPGKIASSLQNMEVNLPTKREGIRKVDNTKSRTCDSPPLSTNASDISGDLEEGDDELLDMEGLDNKETGEDDSTDDDF</sequence>
<proteinExistence type="inferred from homology"/>
<comment type="similarity">
    <text evidence="2">Belongs to the CLUAP1 family.</text>
</comment>
<evidence type="ECO:0000313" key="10">
    <source>
        <dbReference type="Proteomes" id="UP001633002"/>
    </source>
</evidence>
<comment type="caution">
    <text evidence="9">The sequence shown here is derived from an EMBL/GenBank/DDBJ whole genome shotgun (WGS) entry which is preliminary data.</text>
</comment>
<reference evidence="9 10" key="1">
    <citation type="submission" date="2024-09" db="EMBL/GenBank/DDBJ databases">
        <title>Chromosome-scale assembly of Riccia sorocarpa.</title>
        <authorList>
            <person name="Paukszto L."/>
        </authorList>
    </citation>
    <scope>NUCLEOTIDE SEQUENCE [LARGE SCALE GENOMIC DNA]</scope>
    <source>
        <strain evidence="9">LP-2024</strain>
        <tissue evidence="9">Aerial parts of the thallus</tissue>
    </source>
</reference>